<keyword evidence="1" id="KW-0732">Signal</keyword>
<dbReference type="EMBL" id="GBRH01241635">
    <property type="protein sequence ID" value="JAD56260.1"/>
    <property type="molecule type" value="Transcribed_RNA"/>
</dbReference>
<name>A0A0A9B517_ARUDO</name>
<reference evidence="2" key="1">
    <citation type="submission" date="2014-09" db="EMBL/GenBank/DDBJ databases">
        <authorList>
            <person name="Magalhaes I.L.F."/>
            <person name="Oliveira U."/>
            <person name="Santos F.R."/>
            <person name="Vidigal T.H.D.A."/>
            <person name="Brescovit A.D."/>
            <person name="Santos A.J."/>
        </authorList>
    </citation>
    <scope>NUCLEOTIDE SEQUENCE</scope>
    <source>
        <tissue evidence="2">Shoot tissue taken approximately 20 cm above the soil surface</tissue>
    </source>
</reference>
<accession>A0A0A9B517</accession>
<feature type="chain" id="PRO_5002062777" evidence="1">
    <location>
        <begin position="17"/>
        <end position="38"/>
    </location>
</feature>
<proteinExistence type="predicted"/>
<dbReference type="AlphaFoldDB" id="A0A0A9B517"/>
<organism evidence="2">
    <name type="scientific">Arundo donax</name>
    <name type="common">Giant reed</name>
    <name type="synonym">Donax arundinaceus</name>
    <dbReference type="NCBI Taxonomy" id="35708"/>
    <lineage>
        <taxon>Eukaryota</taxon>
        <taxon>Viridiplantae</taxon>
        <taxon>Streptophyta</taxon>
        <taxon>Embryophyta</taxon>
        <taxon>Tracheophyta</taxon>
        <taxon>Spermatophyta</taxon>
        <taxon>Magnoliopsida</taxon>
        <taxon>Liliopsida</taxon>
        <taxon>Poales</taxon>
        <taxon>Poaceae</taxon>
        <taxon>PACMAD clade</taxon>
        <taxon>Arundinoideae</taxon>
        <taxon>Arundineae</taxon>
        <taxon>Arundo</taxon>
    </lineage>
</organism>
<evidence type="ECO:0000313" key="2">
    <source>
        <dbReference type="EMBL" id="JAD56260.1"/>
    </source>
</evidence>
<sequence>MARCHVCLCVCILCKAIVTNLEPRVFMFANFGGQFGVW</sequence>
<feature type="signal peptide" evidence="1">
    <location>
        <begin position="1"/>
        <end position="16"/>
    </location>
</feature>
<reference evidence="2" key="2">
    <citation type="journal article" date="2015" name="Data Brief">
        <title>Shoot transcriptome of the giant reed, Arundo donax.</title>
        <authorList>
            <person name="Barrero R.A."/>
            <person name="Guerrero F.D."/>
            <person name="Moolhuijzen P."/>
            <person name="Goolsby J.A."/>
            <person name="Tidwell J."/>
            <person name="Bellgard S.E."/>
            <person name="Bellgard M.I."/>
        </authorList>
    </citation>
    <scope>NUCLEOTIDE SEQUENCE</scope>
    <source>
        <tissue evidence="2">Shoot tissue taken approximately 20 cm above the soil surface</tissue>
    </source>
</reference>
<evidence type="ECO:0000256" key="1">
    <source>
        <dbReference type="SAM" id="SignalP"/>
    </source>
</evidence>
<protein>
    <submittedName>
        <fullName evidence="2">Uncharacterized protein</fullName>
    </submittedName>
</protein>